<protein>
    <recommendedName>
        <fullName evidence="4">Integrase catalytic domain-containing protein</fullName>
    </recommendedName>
</protein>
<name>A0A081AFK5_PHYNI</name>
<feature type="compositionally biased region" description="Basic and acidic residues" evidence="1">
    <location>
        <begin position="244"/>
        <end position="259"/>
    </location>
</feature>
<evidence type="ECO:0008006" key="4">
    <source>
        <dbReference type="Google" id="ProtNLM"/>
    </source>
</evidence>
<reference evidence="2 3" key="1">
    <citation type="submission" date="2013-11" db="EMBL/GenBank/DDBJ databases">
        <title>The Genome Sequence of Phytophthora parasitica P1976.</title>
        <authorList>
            <consortium name="The Broad Institute Genomics Platform"/>
            <person name="Russ C."/>
            <person name="Tyler B."/>
            <person name="Panabieres F."/>
            <person name="Shan W."/>
            <person name="Tripathy S."/>
            <person name="Grunwald N."/>
            <person name="Machado M."/>
            <person name="Johnson C.S."/>
            <person name="Walker B."/>
            <person name="Young S."/>
            <person name="Zeng Q."/>
            <person name="Gargeya S."/>
            <person name="Fitzgerald M."/>
            <person name="Haas B."/>
            <person name="Abouelleil A."/>
            <person name="Allen A.W."/>
            <person name="Alvarado L."/>
            <person name="Arachchi H.M."/>
            <person name="Berlin A.M."/>
            <person name="Chapman S.B."/>
            <person name="Gainer-Dewar J."/>
            <person name="Goldberg J."/>
            <person name="Griggs A."/>
            <person name="Gujja S."/>
            <person name="Hansen M."/>
            <person name="Howarth C."/>
            <person name="Imamovic A."/>
            <person name="Ireland A."/>
            <person name="Larimer J."/>
            <person name="McCowan C."/>
            <person name="Murphy C."/>
            <person name="Pearson M."/>
            <person name="Poon T.W."/>
            <person name="Priest M."/>
            <person name="Roberts A."/>
            <person name="Saif S."/>
            <person name="Shea T."/>
            <person name="Sisk P."/>
            <person name="Sykes S."/>
            <person name="Wortman J."/>
            <person name="Nusbaum C."/>
            <person name="Birren B."/>
        </authorList>
    </citation>
    <scope>NUCLEOTIDE SEQUENCE [LARGE SCALE GENOMIC DNA]</scope>
    <source>
        <strain evidence="2 3">P1976</strain>
    </source>
</reference>
<organism evidence="2 3">
    <name type="scientific">Phytophthora nicotianae P1976</name>
    <dbReference type="NCBI Taxonomy" id="1317066"/>
    <lineage>
        <taxon>Eukaryota</taxon>
        <taxon>Sar</taxon>
        <taxon>Stramenopiles</taxon>
        <taxon>Oomycota</taxon>
        <taxon>Peronosporomycetes</taxon>
        <taxon>Peronosporales</taxon>
        <taxon>Peronosporaceae</taxon>
        <taxon>Phytophthora</taxon>
    </lineage>
</organism>
<feature type="compositionally biased region" description="Low complexity" evidence="1">
    <location>
        <begin position="274"/>
        <end position="286"/>
    </location>
</feature>
<feature type="compositionally biased region" description="Polar residues" evidence="1">
    <location>
        <begin position="377"/>
        <end position="386"/>
    </location>
</feature>
<dbReference type="AlphaFoldDB" id="A0A081AFK5"/>
<accession>A0A081AFK5</accession>
<feature type="region of interest" description="Disordered" evidence="1">
    <location>
        <begin position="219"/>
        <end position="386"/>
    </location>
</feature>
<evidence type="ECO:0000313" key="2">
    <source>
        <dbReference type="EMBL" id="ETO77666.1"/>
    </source>
</evidence>
<dbReference type="EMBL" id="ANJA01001312">
    <property type="protein sequence ID" value="ETO77666.1"/>
    <property type="molecule type" value="Genomic_DNA"/>
</dbReference>
<dbReference type="Proteomes" id="UP000028582">
    <property type="component" value="Unassembled WGS sequence"/>
</dbReference>
<proteinExistence type="predicted"/>
<gene>
    <name evidence="2" type="ORF">F444_07166</name>
</gene>
<feature type="compositionally biased region" description="Basic residues" evidence="1">
    <location>
        <begin position="287"/>
        <end position="297"/>
    </location>
</feature>
<feature type="compositionally biased region" description="Basic and acidic residues" evidence="1">
    <location>
        <begin position="308"/>
        <end position="336"/>
    </location>
</feature>
<evidence type="ECO:0000256" key="1">
    <source>
        <dbReference type="SAM" id="MobiDB-lite"/>
    </source>
</evidence>
<feature type="compositionally biased region" description="Gly residues" evidence="1">
    <location>
        <begin position="346"/>
        <end position="357"/>
    </location>
</feature>
<comment type="caution">
    <text evidence="2">The sequence shown here is derived from an EMBL/GenBank/DDBJ whole genome shotgun (WGS) entry which is preliminary data.</text>
</comment>
<sequence length="386" mass="42463">MPHHTAQDVAGFVVERLVFAHEPMREIMMDGAPELNGTIVEELRFHRTWKDMVSIYTAEGQDDWDRRLPCAACAYHGARHSDAERATEDERSQPFAGYHRRLVSNMEKATRAARAAIARDQVRRERYYNKRVRQATTFKVRDLVWVLRPPRGQGVTKLAHRWVGPAKIVQSAGFDNWEVVREDNGERMVVPCSFLVSSRCSSNSLGVVADRILAELAAKEDETEERDDGTTMQQEPLAVAAATGREDGGGERRDGEQRPGETGTRGPGVGGHAGSSSVGDAAVVPRRSVRKEKRKRRVEPGTPAGGRDGQEQRLRYDDGNEQDRRPTKRPALHDEQTATAEAALGADGGSRVNGGGAAVVHGEDASAETPRGRETTQGDGEQAWQA</sequence>
<feature type="compositionally biased region" description="Gly residues" evidence="1">
    <location>
        <begin position="263"/>
        <end position="273"/>
    </location>
</feature>
<dbReference type="OrthoDB" id="123994at2759"/>
<evidence type="ECO:0000313" key="3">
    <source>
        <dbReference type="Proteomes" id="UP000028582"/>
    </source>
</evidence>